<reference evidence="1 2" key="1">
    <citation type="submission" date="2019-06" db="EMBL/GenBank/DDBJ databases">
        <title>Lysobacter alkalisoli sp. nov. isolated from saline-alkali soil.</title>
        <authorList>
            <person name="Sun J.-Q."/>
            <person name="Xu L."/>
        </authorList>
    </citation>
    <scope>NUCLEOTIDE SEQUENCE [LARGE SCALE GENOMIC DNA]</scope>
    <source>
        <strain evidence="1 2">SJ-36</strain>
    </source>
</reference>
<evidence type="ECO:0000313" key="2">
    <source>
        <dbReference type="Proteomes" id="UP000317199"/>
    </source>
</evidence>
<protein>
    <submittedName>
        <fullName evidence="1">Uncharacterized protein</fullName>
    </submittedName>
</protein>
<proteinExistence type="predicted"/>
<keyword evidence="2" id="KW-1185">Reference proteome</keyword>
<dbReference type="Proteomes" id="UP000317199">
    <property type="component" value="Chromosome"/>
</dbReference>
<dbReference type="AlphaFoldDB" id="A0A514BR92"/>
<gene>
    <name evidence="1" type="ORF">FKV23_07330</name>
</gene>
<dbReference type="OrthoDB" id="981660at2"/>
<sequence length="265" mass="30284">MPSKEFLEQYPLYRKFICSVPDTTDELPKPRINMLCPRCDSEQTFRQTNEYHETLPYLNFPTKGRVFRAVFLCSHCDDYERHFFIAIDGHLKWLMKVGQHPSWEIQGDPNIEKLLGTHSGFYRKGLVCESQGYGIGAFGYYRRIVEEVIDELLSEISGLLSGDELTRFSSALDRTRATIVTQEKIELVKDLLPGILRPDGMNPLSVLHSSLSEGLHAESDDVCLEQAAIVRQILVYLVNQVAASKATSREFTDSMRRLMEKKSAK</sequence>
<evidence type="ECO:0000313" key="1">
    <source>
        <dbReference type="EMBL" id="QDH69924.1"/>
    </source>
</evidence>
<dbReference type="EMBL" id="CP041242">
    <property type="protein sequence ID" value="QDH69924.1"/>
    <property type="molecule type" value="Genomic_DNA"/>
</dbReference>
<name>A0A514BR92_9GAMM</name>
<dbReference type="RefSeq" id="WP_141623263.1">
    <property type="nucleotide sequence ID" value="NZ_CP041242.1"/>
</dbReference>
<dbReference type="KEGG" id="lyj:FKV23_07330"/>
<organism evidence="1 2">
    <name type="scientific">Marilutibacter alkalisoli</name>
    <dbReference type="NCBI Taxonomy" id="2591633"/>
    <lineage>
        <taxon>Bacteria</taxon>
        <taxon>Pseudomonadati</taxon>
        <taxon>Pseudomonadota</taxon>
        <taxon>Gammaproteobacteria</taxon>
        <taxon>Lysobacterales</taxon>
        <taxon>Lysobacteraceae</taxon>
        <taxon>Marilutibacter</taxon>
    </lineage>
</organism>
<accession>A0A514BR92</accession>